<evidence type="ECO:0000313" key="3">
    <source>
        <dbReference type="Proteomes" id="UP000797356"/>
    </source>
</evidence>
<organism evidence="2 3">
    <name type="scientific">Cocos nucifera</name>
    <name type="common">Coconut palm</name>
    <dbReference type="NCBI Taxonomy" id="13894"/>
    <lineage>
        <taxon>Eukaryota</taxon>
        <taxon>Viridiplantae</taxon>
        <taxon>Streptophyta</taxon>
        <taxon>Embryophyta</taxon>
        <taxon>Tracheophyta</taxon>
        <taxon>Spermatophyta</taxon>
        <taxon>Magnoliopsida</taxon>
        <taxon>Liliopsida</taxon>
        <taxon>Arecaceae</taxon>
        <taxon>Arecoideae</taxon>
        <taxon>Cocoseae</taxon>
        <taxon>Attaleinae</taxon>
        <taxon>Cocos</taxon>
    </lineage>
</organism>
<evidence type="ECO:0000313" key="2">
    <source>
        <dbReference type="EMBL" id="KAG1364363.1"/>
    </source>
</evidence>
<dbReference type="AlphaFoldDB" id="A0A8K0IQN4"/>
<keyword evidence="3" id="KW-1185">Reference proteome</keyword>
<reference evidence="2" key="1">
    <citation type="journal article" date="2017" name="Gigascience">
        <title>The genome draft of coconut (Cocos nucifera).</title>
        <authorList>
            <person name="Xiao Y."/>
            <person name="Xu P."/>
            <person name="Fan H."/>
            <person name="Baudouin L."/>
            <person name="Xia W."/>
            <person name="Bocs S."/>
            <person name="Xu J."/>
            <person name="Li Q."/>
            <person name="Guo A."/>
            <person name="Zhou L."/>
            <person name="Li J."/>
            <person name="Wu Y."/>
            <person name="Ma Z."/>
            <person name="Armero A."/>
            <person name="Issali A.E."/>
            <person name="Liu N."/>
            <person name="Peng M."/>
            <person name="Yang Y."/>
        </authorList>
    </citation>
    <scope>NUCLEOTIDE SEQUENCE</scope>
    <source>
        <tissue evidence="2">Spear leaf of Hainan Tall coconut</tissue>
    </source>
</reference>
<gene>
    <name evidence="2" type="ORF">COCNU_11G011900</name>
</gene>
<dbReference type="EMBL" id="CM017882">
    <property type="protein sequence ID" value="KAG1364363.1"/>
    <property type="molecule type" value="Genomic_DNA"/>
</dbReference>
<feature type="region of interest" description="Disordered" evidence="1">
    <location>
        <begin position="41"/>
        <end position="64"/>
    </location>
</feature>
<comment type="caution">
    <text evidence="2">The sequence shown here is derived from an EMBL/GenBank/DDBJ whole genome shotgun (WGS) entry which is preliminary data.</text>
</comment>
<name>A0A8K0IQN4_COCNU</name>
<accession>A0A8K0IQN4</accession>
<evidence type="ECO:0000256" key="1">
    <source>
        <dbReference type="SAM" id="MobiDB-lite"/>
    </source>
</evidence>
<proteinExistence type="predicted"/>
<protein>
    <submittedName>
        <fullName evidence="2">Uncharacterized protein</fullName>
    </submittedName>
</protein>
<reference evidence="2" key="2">
    <citation type="submission" date="2019-07" db="EMBL/GenBank/DDBJ databases">
        <authorList>
            <person name="Yang Y."/>
            <person name="Bocs S."/>
            <person name="Baudouin L."/>
        </authorList>
    </citation>
    <scope>NUCLEOTIDE SEQUENCE</scope>
    <source>
        <tissue evidence="2">Spear leaf of Hainan Tall coconut</tissue>
    </source>
</reference>
<dbReference type="Proteomes" id="UP000797356">
    <property type="component" value="Chromosome 11"/>
</dbReference>
<feature type="compositionally biased region" description="Basic and acidic residues" evidence="1">
    <location>
        <begin position="41"/>
        <end position="51"/>
    </location>
</feature>
<sequence>MKFDTRKAELPLELVVKEVTKKFSCGRFCRKAEWSPMRAEKWNEVRHEESRAPPQARRQGSVKEVLTQKISQKSGMKFGASEVKLSLEPVIEEAPTKEYEVFLRKLPRKSETRFGASKAKLPSELIIGVKFGGSKAKLPLKPHHRNEVRRK</sequence>